<evidence type="ECO:0000256" key="5">
    <source>
        <dbReference type="ARBA" id="ARBA00029450"/>
    </source>
</evidence>
<dbReference type="InterPro" id="IPR025258">
    <property type="entry name" value="RH_dom"/>
</dbReference>
<evidence type="ECO:0000256" key="7">
    <source>
        <dbReference type="SAM" id="MobiDB-lite"/>
    </source>
</evidence>
<feature type="coiled-coil region" evidence="6">
    <location>
        <begin position="68"/>
        <end position="95"/>
    </location>
</feature>
<dbReference type="InterPro" id="IPR051366">
    <property type="entry name" value="DEF8"/>
</dbReference>
<dbReference type="Pfam" id="PF13901">
    <property type="entry name" value="RH_dom"/>
    <property type="match status" value="1"/>
</dbReference>
<gene>
    <name evidence="10" type="primary">LOC107271286</name>
</gene>
<dbReference type="InterPro" id="IPR002219">
    <property type="entry name" value="PKC_DAG/PE"/>
</dbReference>
<dbReference type="CDD" id="cd20819">
    <property type="entry name" value="C1_DEF8"/>
    <property type="match status" value="1"/>
</dbReference>
<comment type="similarity">
    <text evidence="5">Belongs to the DEF8 family.</text>
</comment>
<sequence>MADFKVISSDLQDQNYETRVRTNSFGTTASTPSSSSDYITGDADDSSDSKGTIPFTLKSVETQLLLSADASEEDLKEMERKCKQMVLESEECSEERKWLVRRLIELRLRVQELRETSDESLLETQVILGHHLVPQKHHIVTTGPIYCDHCSGAIWTMLQSWYMCSDCGFCCHWKCLNRICRICVHVVASEAGGYTYTRDICPEKGLSAQGYKCAECNARITFTFSKGLSLSCFGSPFRYTESSWVEPRLCDYNGLYYCQRCHWNTLAVIPARIIRNWDMEPRRVCRAAAQLLFLIEERPVLPLERLNPKLFTLVPDLSLVKKLREELQMMKRYLVLCPDANTQGLPWRSGLRTHLVENSGNYSIKDLVDLQNGTLIEEIRAAYDAMASHITELCALCKARGHLCELCGNDEVIYPWNEAAVSCPKCGTVYHRVCWSKRNHHCPKCRRIEQRFALQSTDLTESDKECEKDEQDIEHCDISQKDFLN</sequence>
<evidence type="ECO:0000256" key="3">
    <source>
        <dbReference type="ARBA" id="ARBA00022771"/>
    </source>
</evidence>
<name>A0AAJ7FPZ3_CEPCN</name>
<evidence type="ECO:0000313" key="9">
    <source>
        <dbReference type="Proteomes" id="UP000694920"/>
    </source>
</evidence>
<feature type="domain" description="Phorbol-ester/DAG-type" evidence="8">
    <location>
        <begin position="129"/>
        <end position="183"/>
    </location>
</feature>
<accession>A0AAJ7FPZ3</accession>
<keyword evidence="1" id="KW-0479">Metal-binding</keyword>
<evidence type="ECO:0000256" key="1">
    <source>
        <dbReference type="ARBA" id="ARBA00022723"/>
    </source>
</evidence>
<feature type="region of interest" description="Disordered" evidence="7">
    <location>
        <begin position="17"/>
        <end position="50"/>
    </location>
</feature>
<dbReference type="AlphaFoldDB" id="A0AAJ7FPZ3"/>
<dbReference type="Proteomes" id="UP000694920">
    <property type="component" value="Unplaced"/>
</dbReference>
<evidence type="ECO:0000256" key="6">
    <source>
        <dbReference type="SAM" id="Coils"/>
    </source>
</evidence>
<dbReference type="SMART" id="SM00109">
    <property type="entry name" value="C1"/>
    <property type="match status" value="1"/>
</dbReference>
<organism evidence="9 10">
    <name type="scientific">Cephus cinctus</name>
    <name type="common">Wheat stem sawfly</name>
    <dbReference type="NCBI Taxonomy" id="211228"/>
    <lineage>
        <taxon>Eukaryota</taxon>
        <taxon>Metazoa</taxon>
        <taxon>Ecdysozoa</taxon>
        <taxon>Arthropoda</taxon>
        <taxon>Hexapoda</taxon>
        <taxon>Insecta</taxon>
        <taxon>Pterygota</taxon>
        <taxon>Neoptera</taxon>
        <taxon>Endopterygota</taxon>
        <taxon>Hymenoptera</taxon>
        <taxon>Cephoidea</taxon>
        <taxon>Cephidae</taxon>
        <taxon>Cephus</taxon>
    </lineage>
</organism>
<dbReference type="CTD" id="54849"/>
<dbReference type="GeneID" id="107271286"/>
<keyword evidence="3" id="KW-0863">Zinc-finger</keyword>
<dbReference type="InterPro" id="IPR036280">
    <property type="entry name" value="Multihaem_cyt_sf"/>
</dbReference>
<keyword evidence="2" id="KW-0677">Repeat</keyword>
<dbReference type="GO" id="GO:0008270">
    <property type="term" value="F:zinc ion binding"/>
    <property type="evidence" value="ECO:0007669"/>
    <property type="project" value="UniProtKB-KW"/>
</dbReference>
<keyword evidence="9" id="KW-1185">Reference proteome</keyword>
<dbReference type="PANTHER" id="PTHR12326:SF3">
    <property type="entry name" value="DIFFERENTIALLY EXPRESSED IN FDCP 8 HOMOLOG"/>
    <property type="match status" value="1"/>
</dbReference>
<dbReference type="SUPFAM" id="SSF48695">
    <property type="entry name" value="Multiheme cytochromes"/>
    <property type="match status" value="1"/>
</dbReference>
<dbReference type="PROSITE" id="PS50081">
    <property type="entry name" value="ZF_DAG_PE_2"/>
    <property type="match status" value="1"/>
</dbReference>
<protein>
    <submittedName>
        <fullName evidence="10">Differentially expressed in FDCP 8 homolog isoform X1</fullName>
    </submittedName>
</protein>
<dbReference type="PANTHER" id="PTHR12326">
    <property type="entry name" value="PLECKSTRIN HOMOLOGY DOMAIN CONTAINING PROTEIN"/>
    <property type="match status" value="1"/>
</dbReference>
<reference evidence="10" key="1">
    <citation type="submission" date="2025-08" db="UniProtKB">
        <authorList>
            <consortium name="RefSeq"/>
        </authorList>
    </citation>
    <scope>IDENTIFICATION</scope>
</reference>
<dbReference type="InterPro" id="IPR047983">
    <property type="entry name" value="DEF8_C1"/>
</dbReference>
<proteinExistence type="inferred from homology"/>
<keyword evidence="6" id="KW-0175">Coiled coil</keyword>
<dbReference type="SMART" id="SM01175">
    <property type="entry name" value="DUF4206"/>
    <property type="match status" value="1"/>
</dbReference>
<evidence type="ECO:0000259" key="8">
    <source>
        <dbReference type="PROSITE" id="PS50081"/>
    </source>
</evidence>
<evidence type="ECO:0000313" key="10">
    <source>
        <dbReference type="RefSeq" id="XP_015602575.1"/>
    </source>
</evidence>
<dbReference type="RefSeq" id="XP_015602575.1">
    <property type="nucleotide sequence ID" value="XM_015747089.2"/>
</dbReference>
<dbReference type="Gene3D" id="3.30.60.20">
    <property type="match status" value="1"/>
</dbReference>
<evidence type="ECO:0000256" key="4">
    <source>
        <dbReference type="ARBA" id="ARBA00022833"/>
    </source>
</evidence>
<dbReference type="InterPro" id="IPR046349">
    <property type="entry name" value="C1-like_sf"/>
</dbReference>
<keyword evidence="4" id="KW-0862">Zinc</keyword>
<evidence type="ECO:0000256" key="2">
    <source>
        <dbReference type="ARBA" id="ARBA00022737"/>
    </source>
</evidence>
<feature type="compositionally biased region" description="Polar residues" evidence="7">
    <location>
        <begin position="17"/>
        <end position="38"/>
    </location>
</feature>
<dbReference type="KEGG" id="ccin:107271286"/>
<dbReference type="SUPFAM" id="SSF57889">
    <property type="entry name" value="Cysteine-rich domain"/>
    <property type="match status" value="1"/>
</dbReference>